<dbReference type="NCBIfam" id="TIGR00512">
    <property type="entry name" value="salvage_mtnA"/>
    <property type="match status" value="1"/>
</dbReference>
<reference evidence="3" key="1">
    <citation type="submission" date="2023-05" db="EMBL/GenBank/DDBJ databases">
        <title>[olsenella] sp. nov., isolated from a pig farm feces dump.</title>
        <authorList>
            <person name="Chang Y.-H."/>
        </authorList>
    </citation>
    <scope>NUCLEOTIDE SEQUENCE</scope>
    <source>
        <strain evidence="3">YH-ols2217</strain>
    </source>
</reference>
<dbReference type="InterPro" id="IPR000649">
    <property type="entry name" value="IF-2B-related"/>
</dbReference>
<evidence type="ECO:0000313" key="3">
    <source>
        <dbReference type="EMBL" id="MDJ1129283.1"/>
    </source>
</evidence>
<proteinExistence type="inferred from homology"/>
<comment type="function">
    <text evidence="2">Catalyzes the interconversion of methylthioribose-1-phosphate (MTR-1-P) into methylthioribulose-1-phosphate (MTRu-1-P).</text>
</comment>
<dbReference type="NCBIfam" id="TIGR00524">
    <property type="entry name" value="eIF-2B_rel"/>
    <property type="match status" value="1"/>
</dbReference>
<feature type="binding site" evidence="2">
    <location>
        <position position="121"/>
    </location>
    <ligand>
        <name>substrate</name>
    </ligand>
</feature>
<dbReference type="InterPro" id="IPR042529">
    <property type="entry name" value="IF_2B-like_C"/>
</dbReference>
<dbReference type="PANTHER" id="PTHR43475:SF1">
    <property type="entry name" value="METHYLTHIORIBOSE-1-PHOSPHATE ISOMERASE"/>
    <property type="match status" value="1"/>
</dbReference>
<keyword evidence="1 2" id="KW-0413">Isomerase</keyword>
<comment type="caution">
    <text evidence="3">The sequence shown here is derived from an EMBL/GenBank/DDBJ whole genome shotgun (WGS) entry which is preliminary data.</text>
</comment>
<dbReference type="InterPro" id="IPR005251">
    <property type="entry name" value="IF-M1Pi"/>
</dbReference>
<dbReference type="NCBIfam" id="NF004326">
    <property type="entry name" value="PRK05720.1"/>
    <property type="match status" value="1"/>
</dbReference>
<dbReference type="InterPro" id="IPR037171">
    <property type="entry name" value="NagB/RpiA_transferase-like"/>
</dbReference>
<dbReference type="Pfam" id="PF01008">
    <property type="entry name" value="IF-2B"/>
    <property type="match status" value="1"/>
</dbReference>
<feature type="binding site" evidence="2">
    <location>
        <begin position="58"/>
        <end position="60"/>
    </location>
    <ligand>
        <name>substrate</name>
    </ligand>
</feature>
<feature type="binding site" evidence="2">
    <location>
        <begin position="288"/>
        <end position="289"/>
    </location>
    <ligand>
        <name>substrate</name>
    </ligand>
</feature>
<dbReference type="PANTHER" id="PTHR43475">
    <property type="entry name" value="METHYLTHIORIBOSE-1-PHOSPHATE ISOMERASE"/>
    <property type="match status" value="1"/>
</dbReference>
<evidence type="ECO:0000256" key="2">
    <source>
        <dbReference type="HAMAP-Rule" id="MF_01678"/>
    </source>
</evidence>
<comment type="catalytic activity">
    <reaction evidence="2">
        <text>5-(methylsulfanyl)-alpha-D-ribose 1-phosphate = 5-(methylsulfanyl)-D-ribulose 1-phosphate</text>
        <dbReference type="Rhea" id="RHEA:19989"/>
        <dbReference type="ChEBI" id="CHEBI:58533"/>
        <dbReference type="ChEBI" id="CHEBI:58548"/>
        <dbReference type="EC" id="5.3.1.23"/>
    </reaction>
</comment>
<dbReference type="EC" id="5.3.1.23" evidence="2"/>
<gene>
    <name evidence="2 3" type="primary">mtnA</name>
    <name evidence="3" type="ORF">QJ043_04215</name>
</gene>
<accession>A0ABT6ZL44</accession>
<keyword evidence="2" id="KW-0028">Amino-acid biosynthesis</keyword>
<name>A0ABT6ZL44_9ACTN</name>
<dbReference type="Proteomes" id="UP001431693">
    <property type="component" value="Unassembled WGS sequence"/>
</dbReference>
<feature type="active site" description="Proton donor" evidence="2">
    <location>
        <position position="278"/>
    </location>
</feature>
<sequence>MEWHEDLESIAGVPTVALDERAGACVIIDQTLLPNRVVLEHLDTREQLYRAIDRLEVRGAPAIGVAAAIGMYIDAYHWMQELESLAIMSGADADWAFAYEPNVNDLLAHLDETRAYLDSARPTAVNLSWATRRMAELAHRLADEGASARAVVAALRDEANAVIAEDVERCRAIGEHGAPLVAALAAEKDAPVGVLTHCNAGRLCAVEMGTATAPIYTAFEQDVPLRAYCDETRPLLQGARLTALELSQAGVPTTLLCDNMSNSLMGTGAVDLVFVGADRIAANGDTANKIGTSLLALAARAHDVPFYVCAPTSTIDLSCASGEDIAIEQRAASEVTELHYAQRMAPEGIEVYNPAFDVTPAPHIAGIVTEKGIAYPPFEQSLREMVEG</sequence>
<evidence type="ECO:0000313" key="4">
    <source>
        <dbReference type="Proteomes" id="UP001431693"/>
    </source>
</evidence>
<keyword evidence="4" id="KW-1185">Reference proteome</keyword>
<dbReference type="SUPFAM" id="SSF100950">
    <property type="entry name" value="NagB/RpiA/CoA transferase-like"/>
    <property type="match status" value="1"/>
</dbReference>
<dbReference type="InterPro" id="IPR011559">
    <property type="entry name" value="Initiation_fac_2B_a/b/d"/>
</dbReference>
<organism evidence="3 4">
    <name type="scientific">Kribbibacterium absianum</name>
    <dbReference type="NCBI Taxonomy" id="3044210"/>
    <lineage>
        <taxon>Bacteria</taxon>
        <taxon>Bacillati</taxon>
        <taxon>Actinomycetota</taxon>
        <taxon>Coriobacteriia</taxon>
        <taxon>Coriobacteriales</taxon>
        <taxon>Kribbibacteriaceae</taxon>
        <taxon>Kribbibacterium</taxon>
    </lineage>
</organism>
<comment type="similarity">
    <text evidence="2">Belongs to the EIF-2B alpha/beta/delta subunits family. MtnA subfamily.</text>
</comment>
<dbReference type="RefSeq" id="WP_283713639.1">
    <property type="nucleotide sequence ID" value="NZ_JASJEW010000005.1"/>
</dbReference>
<dbReference type="EMBL" id="JASJEX010000002">
    <property type="protein sequence ID" value="MDJ1129283.1"/>
    <property type="molecule type" value="Genomic_DNA"/>
</dbReference>
<feature type="binding site" evidence="2">
    <location>
        <position position="237"/>
    </location>
    <ligand>
        <name>substrate</name>
    </ligand>
</feature>
<feature type="site" description="Transition state stabilizer" evidence="2">
    <location>
        <position position="198"/>
    </location>
</feature>
<keyword evidence="2" id="KW-0486">Methionine biosynthesis</keyword>
<evidence type="ECO:0000256" key="1">
    <source>
        <dbReference type="ARBA" id="ARBA00023235"/>
    </source>
</evidence>
<dbReference type="InterPro" id="IPR027363">
    <property type="entry name" value="M1Pi_N"/>
</dbReference>
<dbReference type="Gene3D" id="1.20.120.420">
    <property type="entry name" value="translation initiation factor eif-2b, domain 1"/>
    <property type="match status" value="1"/>
</dbReference>
<dbReference type="Gene3D" id="3.40.50.10470">
    <property type="entry name" value="Translation initiation factor eif-2b, domain 2"/>
    <property type="match status" value="1"/>
</dbReference>
<dbReference type="GO" id="GO:0046523">
    <property type="term" value="F:S-methyl-5-thioribose-1-phosphate isomerase activity"/>
    <property type="evidence" value="ECO:0007669"/>
    <property type="project" value="UniProtKB-EC"/>
</dbReference>
<dbReference type="HAMAP" id="MF_01678">
    <property type="entry name" value="Salvage_MtnA"/>
    <property type="match status" value="1"/>
</dbReference>
<comment type="pathway">
    <text evidence="2">Amino-acid biosynthesis; L-methionine biosynthesis via salvage pathway; L-methionine from S-methyl-5-thio-alpha-D-ribose 1-phosphate: step 1/6.</text>
</comment>
<protein>
    <recommendedName>
        <fullName evidence="2">Methylthioribose-1-phosphate isomerase</fullName>
        <shortName evidence="2">M1Pi</shortName>
        <shortName evidence="2">MTR-1-P isomerase</shortName>
        <ecNumber evidence="2">5.3.1.23</ecNumber>
    </recommendedName>
    <alternativeName>
        <fullName evidence="2">S-methyl-5-thioribose-1-phosphate isomerase</fullName>
    </alternativeName>
</protein>